<keyword evidence="3" id="KW-1185">Reference proteome</keyword>
<protein>
    <submittedName>
        <fullName evidence="2">Uncharacterized protein</fullName>
    </submittedName>
</protein>
<organism evidence="2 3">
    <name type="scientific">Phascolomyces articulosus</name>
    <dbReference type="NCBI Taxonomy" id="60185"/>
    <lineage>
        <taxon>Eukaryota</taxon>
        <taxon>Fungi</taxon>
        <taxon>Fungi incertae sedis</taxon>
        <taxon>Mucoromycota</taxon>
        <taxon>Mucoromycotina</taxon>
        <taxon>Mucoromycetes</taxon>
        <taxon>Mucorales</taxon>
        <taxon>Lichtheimiaceae</taxon>
        <taxon>Phascolomyces</taxon>
    </lineage>
</organism>
<gene>
    <name evidence="2" type="ORF">BDA99DRAFT_536665</name>
</gene>
<comment type="caution">
    <text evidence="2">The sequence shown here is derived from an EMBL/GenBank/DDBJ whole genome shotgun (WGS) entry which is preliminary data.</text>
</comment>
<feature type="region of interest" description="Disordered" evidence="1">
    <location>
        <begin position="57"/>
        <end position="79"/>
    </location>
</feature>
<reference evidence="2" key="2">
    <citation type="submission" date="2023-02" db="EMBL/GenBank/DDBJ databases">
        <authorList>
            <consortium name="DOE Joint Genome Institute"/>
            <person name="Mondo S.J."/>
            <person name="Chang Y."/>
            <person name="Wang Y."/>
            <person name="Ahrendt S."/>
            <person name="Andreopoulos W."/>
            <person name="Barry K."/>
            <person name="Beard J."/>
            <person name="Benny G.L."/>
            <person name="Blankenship S."/>
            <person name="Bonito G."/>
            <person name="Cuomo C."/>
            <person name="Desiro A."/>
            <person name="Gervers K.A."/>
            <person name="Hundley H."/>
            <person name="Kuo A."/>
            <person name="LaButti K."/>
            <person name="Lang B.F."/>
            <person name="Lipzen A."/>
            <person name="O'Donnell K."/>
            <person name="Pangilinan J."/>
            <person name="Reynolds N."/>
            <person name="Sandor L."/>
            <person name="Smith M.W."/>
            <person name="Tsang A."/>
            <person name="Grigoriev I.V."/>
            <person name="Stajich J.E."/>
            <person name="Spatafora J.W."/>
        </authorList>
    </citation>
    <scope>NUCLEOTIDE SEQUENCE</scope>
    <source>
        <strain evidence="2">RSA 2281</strain>
    </source>
</reference>
<evidence type="ECO:0000313" key="2">
    <source>
        <dbReference type="EMBL" id="KAI9265180.1"/>
    </source>
</evidence>
<sequence length="100" mass="11918">MKQESKQYTYIDLIQRLFDPTRYTYYSHINLSTTNYIKDNPTHELIHQLLGSHQLITSSDLQESKPKKKKNTPASKYHHHEMSRFNLHLKADGPPYLIYQ</sequence>
<proteinExistence type="predicted"/>
<evidence type="ECO:0000256" key="1">
    <source>
        <dbReference type="SAM" id="MobiDB-lite"/>
    </source>
</evidence>
<evidence type="ECO:0000313" key="3">
    <source>
        <dbReference type="Proteomes" id="UP001209540"/>
    </source>
</evidence>
<feature type="compositionally biased region" description="Basic residues" evidence="1">
    <location>
        <begin position="66"/>
        <end position="79"/>
    </location>
</feature>
<dbReference type="AlphaFoldDB" id="A0AAD5PEY3"/>
<reference evidence="2" key="1">
    <citation type="journal article" date="2022" name="IScience">
        <title>Evolution of zygomycete secretomes and the origins of terrestrial fungal ecologies.</title>
        <authorList>
            <person name="Chang Y."/>
            <person name="Wang Y."/>
            <person name="Mondo S."/>
            <person name="Ahrendt S."/>
            <person name="Andreopoulos W."/>
            <person name="Barry K."/>
            <person name="Beard J."/>
            <person name="Benny G.L."/>
            <person name="Blankenship S."/>
            <person name="Bonito G."/>
            <person name="Cuomo C."/>
            <person name="Desiro A."/>
            <person name="Gervers K.A."/>
            <person name="Hundley H."/>
            <person name="Kuo A."/>
            <person name="LaButti K."/>
            <person name="Lang B.F."/>
            <person name="Lipzen A."/>
            <person name="O'Donnell K."/>
            <person name="Pangilinan J."/>
            <person name="Reynolds N."/>
            <person name="Sandor L."/>
            <person name="Smith M.E."/>
            <person name="Tsang A."/>
            <person name="Grigoriev I.V."/>
            <person name="Stajich J.E."/>
            <person name="Spatafora J.W."/>
        </authorList>
    </citation>
    <scope>NUCLEOTIDE SEQUENCE</scope>
    <source>
        <strain evidence="2">RSA 2281</strain>
    </source>
</reference>
<accession>A0AAD5PEY3</accession>
<name>A0AAD5PEY3_9FUNG</name>
<dbReference type="EMBL" id="JAIXMP010000011">
    <property type="protein sequence ID" value="KAI9265180.1"/>
    <property type="molecule type" value="Genomic_DNA"/>
</dbReference>
<dbReference type="Proteomes" id="UP001209540">
    <property type="component" value="Unassembled WGS sequence"/>
</dbReference>